<evidence type="ECO:0000313" key="5">
    <source>
        <dbReference type="Proteomes" id="UP000184330"/>
    </source>
</evidence>
<dbReference type="AlphaFoldDB" id="A0A1L7XRD0"/>
<dbReference type="PANTHER" id="PTHR47784:SF5">
    <property type="entry name" value="STEROL UPTAKE CONTROL PROTEIN 2"/>
    <property type="match status" value="1"/>
</dbReference>
<dbReference type="InterPro" id="IPR001138">
    <property type="entry name" value="Zn2Cys6_DnaBD"/>
</dbReference>
<evidence type="ECO:0000259" key="3">
    <source>
        <dbReference type="PROSITE" id="PS50048"/>
    </source>
</evidence>
<feature type="region of interest" description="Disordered" evidence="2">
    <location>
        <begin position="55"/>
        <end position="78"/>
    </location>
</feature>
<dbReference type="Proteomes" id="UP000184330">
    <property type="component" value="Unassembled WGS sequence"/>
</dbReference>
<dbReference type="InterPro" id="IPR021858">
    <property type="entry name" value="Fun_TF"/>
</dbReference>
<dbReference type="Pfam" id="PF00172">
    <property type="entry name" value="Zn_clus"/>
    <property type="match status" value="1"/>
</dbReference>
<dbReference type="GO" id="GO:0008270">
    <property type="term" value="F:zinc ion binding"/>
    <property type="evidence" value="ECO:0007669"/>
    <property type="project" value="InterPro"/>
</dbReference>
<sequence length="414" mass="46000">MPTRKAHRKSRTGCVPCKKRHVKCGEERPHCLNCLEYEVDCNYLPVTAVSLRDSLRANSSPESSNATNNPGSSTIPVGIGTHIVPGNEDLDVSDLELMHFFATVTYATMSNVLVEQELWRTTMVSIGLQHKFLLRGLLAQAAVHISYLKASSDSISYLIKASTHQDIAIAQFRKALETINETNFDAVLAFSCLLPIHSLALAACATTRPQMQNNEQDSLSEFLKAIRLFRSVNRILLPSLSIFTTSTILPLLQIVNQHLPEADSFPAQASLSLLEHSCCPARLTSGFESDALDSRSSDRNEVFADAIKELRLTFAREAHPTASERFTIGIMLIWTIVFPEQYMVLVDSRDPAALAVLAHFAALLCGYEDIWWVRGLGSSMIGIIAGMLDDEWREVMEWPKGVAEQVRRQRELVG</sequence>
<accession>A0A1L7XRD0</accession>
<dbReference type="Pfam" id="PF11951">
    <property type="entry name" value="Fungal_trans_2"/>
    <property type="match status" value="1"/>
</dbReference>
<dbReference type="PROSITE" id="PS00463">
    <property type="entry name" value="ZN2_CY6_FUNGAL_1"/>
    <property type="match status" value="1"/>
</dbReference>
<evidence type="ECO:0000256" key="2">
    <source>
        <dbReference type="SAM" id="MobiDB-lite"/>
    </source>
</evidence>
<dbReference type="OrthoDB" id="5386330at2759"/>
<dbReference type="GO" id="GO:0001228">
    <property type="term" value="F:DNA-binding transcription activator activity, RNA polymerase II-specific"/>
    <property type="evidence" value="ECO:0007669"/>
    <property type="project" value="TreeGrafter"/>
</dbReference>
<organism evidence="4 5">
    <name type="scientific">Phialocephala subalpina</name>
    <dbReference type="NCBI Taxonomy" id="576137"/>
    <lineage>
        <taxon>Eukaryota</taxon>
        <taxon>Fungi</taxon>
        <taxon>Dikarya</taxon>
        <taxon>Ascomycota</taxon>
        <taxon>Pezizomycotina</taxon>
        <taxon>Leotiomycetes</taxon>
        <taxon>Helotiales</taxon>
        <taxon>Mollisiaceae</taxon>
        <taxon>Phialocephala</taxon>
        <taxon>Phialocephala fortinii species complex</taxon>
    </lineage>
</organism>
<dbReference type="InterPro" id="IPR053157">
    <property type="entry name" value="Sterol_Uptake_Regulator"/>
</dbReference>
<proteinExistence type="predicted"/>
<dbReference type="Gene3D" id="4.10.240.10">
    <property type="entry name" value="Zn(2)-C6 fungal-type DNA-binding domain"/>
    <property type="match status" value="1"/>
</dbReference>
<dbReference type="EMBL" id="FJOG01000044">
    <property type="protein sequence ID" value="CZR67487.1"/>
    <property type="molecule type" value="Genomic_DNA"/>
</dbReference>
<dbReference type="InterPro" id="IPR036864">
    <property type="entry name" value="Zn2-C6_fun-type_DNA-bd_sf"/>
</dbReference>
<dbReference type="SMART" id="SM00066">
    <property type="entry name" value="GAL4"/>
    <property type="match status" value="1"/>
</dbReference>
<evidence type="ECO:0000313" key="4">
    <source>
        <dbReference type="EMBL" id="CZR67487.1"/>
    </source>
</evidence>
<dbReference type="PROSITE" id="PS50048">
    <property type="entry name" value="ZN2_CY6_FUNGAL_2"/>
    <property type="match status" value="1"/>
</dbReference>
<keyword evidence="5" id="KW-1185">Reference proteome</keyword>
<reference evidence="4 5" key="1">
    <citation type="submission" date="2016-03" db="EMBL/GenBank/DDBJ databases">
        <authorList>
            <person name="Ploux O."/>
        </authorList>
    </citation>
    <scope>NUCLEOTIDE SEQUENCE [LARGE SCALE GENOMIC DNA]</scope>
    <source>
        <strain evidence="4 5">UAMH 11012</strain>
    </source>
</reference>
<dbReference type="SUPFAM" id="SSF57701">
    <property type="entry name" value="Zn2/Cys6 DNA-binding domain"/>
    <property type="match status" value="1"/>
</dbReference>
<dbReference type="CDD" id="cd00067">
    <property type="entry name" value="GAL4"/>
    <property type="match status" value="1"/>
</dbReference>
<feature type="domain" description="Zn(2)-C6 fungal-type" evidence="3">
    <location>
        <begin position="13"/>
        <end position="43"/>
    </location>
</feature>
<name>A0A1L7XRD0_9HELO</name>
<protein>
    <recommendedName>
        <fullName evidence="3">Zn(2)-C6 fungal-type domain-containing protein</fullName>
    </recommendedName>
</protein>
<gene>
    <name evidence="4" type="ORF">PAC_17386</name>
</gene>
<keyword evidence="1" id="KW-0539">Nucleus</keyword>
<dbReference type="PANTHER" id="PTHR47784">
    <property type="entry name" value="STEROL UPTAKE CONTROL PROTEIN 2"/>
    <property type="match status" value="1"/>
</dbReference>
<evidence type="ECO:0000256" key="1">
    <source>
        <dbReference type="ARBA" id="ARBA00023242"/>
    </source>
</evidence>
<feature type="compositionally biased region" description="Polar residues" evidence="2">
    <location>
        <begin position="56"/>
        <end position="75"/>
    </location>
</feature>